<proteinExistence type="inferred from homology"/>
<feature type="transmembrane region" description="Helical" evidence="7">
    <location>
        <begin position="250"/>
        <end position="275"/>
    </location>
</feature>
<evidence type="ECO:0000256" key="2">
    <source>
        <dbReference type="ARBA" id="ARBA00022448"/>
    </source>
</evidence>
<accession>A0A6M6JPC6</accession>
<evidence type="ECO:0000256" key="7">
    <source>
        <dbReference type="RuleBase" id="RU363032"/>
    </source>
</evidence>
<feature type="transmembrane region" description="Helical" evidence="7">
    <location>
        <begin position="12"/>
        <end position="30"/>
    </location>
</feature>
<dbReference type="Gene3D" id="1.10.3720.10">
    <property type="entry name" value="MetI-like"/>
    <property type="match status" value="1"/>
</dbReference>
<dbReference type="GO" id="GO:0055085">
    <property type="term" value="P:transmembrane transport"/>
    <property type="evidence" value="ECO:0007669"/>
    <property type="project" value="InterPro"/>
</dbReference>
<keyword evidence="5 7" id="KW-1133">Transmembrane helix</keyword>
<dbReference type="PANTHER" id="PTHR43163:SF6">
    <property type="entry name" value="DIPEPTIDE TRANSPORT SYSTEM PERMEASE PROTEIN DPPB-RELATED"/>
    <property type="match status" value="1"/>
</dbReference>
<reference evidence="9 10" key="1">
    <citation type="submission" date="2020-05" db="EMBL/GenBank/DDBJ databases">
        <authorList>
            <person name="Mo P."/>
        </authorList>
    </citation>
    <scope>NUCLEOTIDE SEQUENCE [LARGE SCALE GENOMIC DNA]</scope>
    <source>
        <strain evidence="9 10">Gen01</strain>
    </source>
</reference>
<dbReference type="InterPro" id="IPR000515">
    <property type="entry name" value="MetI-like"/>
</dbReference>
<protein>
    <submittedName>
        <fullName evidence="9">ABC transporter permease</fullName>
    </submittedName>
</protein>
<organism evidence="9 10">
    <name type="scientific">Pseudonocardia broussonetiae</name>
    <dbReference type="NCBI Taxonomy" id="2736640"/>
    <lineage>
        <taxon>Bacteria</taxon>
        <taxon>Bacillati</taxon>
        <taxon>Actinomycetota</taxon>
        <taxon>Actinomycetes</taxon>
        <taxon>Pseudonocardiales</taxon>
        <taxon>Pseudonocardiaceae</taxon>
        <taxon>Pseudonocardia</taxon>
    </lineage>
</organism>
<dbReference type="KEGG" id="pbro:HOP40_22050"/>
<keyword evidence="2 7" id="KW-0813">Transport</keyword>
<keyword evidence="6 7" id="KW-0472">Membrane</keyword>
<comment type="similarity">
    <text evidence="7">Belongs to the binding-protein-dependent transport system permease family.</text>
</comment>
<feature type="transmembrane region" description="Helical" evidence="7">
    <location>
        <begin position="177"/>
        <end position="197"/>
    </location>
</feature>
<feature type="transmembrane region" description="Helical" evidence="7">
    <location>
        <begin position="281"/>
        <end position="300"/>
    </location>
</feature>
<dbReference type="InterPro" id="IPR045621">
    <property type="entry name" value="BPD_transp_1_N"/>
</dbReference>
<evidence type="ECO:0000313" key="9">
    <source>
        <dbReference type="EMBL" id="QJY48151.1"/>
    </source>
</evidence>
<feature type="transmembrane region" description="Helical" evidence="7">
    <location>
        <begin position="95"/>
        <end position="119"/>
    </location>
</feature>
<evidence type="ECO:0000259" key="8">
    <source>
        <dbReference type="PROSITE" id="PS50928"/>
    </source>
</evidence>
<dbReference type="RefSeq" id="WP_172161556.1">
    <property type="nucleotide sequence ID" value="NZ_CP053564.1"/>
</dbReference>
<dbReference type="SUPFAM" id="SSF161098">
    <property type="entry name" value="MetI-like"/>
    <property type="match status" value="1"/>
</dbReference>
<dbReference type="GO" id="GO:0005886">
    <property type="term" value="C:plasma membrane"/>
    <property type="evidence" value="ECO:0007669"/>
    <property type="project" value="UniProtKB-SubCell"/>
</dbReference>
<keyword evidence="10" id="KW-1185">Reference proteome</keyword>
<comment type="subcellular location">
    <subcellularLocation>
        <location evidence="1 7">Cell membrane</location>
        <topology evidence="1 7">Multi-pass membrane protein</topology>
    </subcellularLocation>
</comment>
<dbReference type="InterPro" id="IPR035906">
    <property type="entry name" value="MetI-like_sf"/>
</dbReference>
<evidence type="ECO:0000313" key="10">
    <source>
        <dbReference type="Proteomes" id="UP000505377"/>
    </source>
</evidence>
<dbReference type="Pfam" id="PF00528">
    <property type="entry name" value="BPD_transp_1"/>
    <property type="match status" value="1"/>
</dbReference>
<evidence type="ECO:0000256" key="1">
    <source>
        <dbReference type="ARBA" id="ARBA00004651"/>
    </source>
</evidence>
<sequence>MLRMVAGRVATLVLLVWVVSIAVFALVLLIPGDPTSTLLGDNATPEQVATLRASLGLDDPVHVRYGDWLAGAVQGDLGTSMLTSYPVTQAITDRIGITVSLVALSLLVSVVVGLAIGVLAAVRQGGLFDRIALLGSSVGIAMPNFWLGLLLVTFLGAELGLFPTSGYVDLGADPAGWAAHLALPVVTLAAGGAAEVARQTRAGVVDTLQLDFVRTLHAKGLGPLSVVGKHALRTALIPVVTVIGLQVSRLFGLSVLVEAVFALPGIGSLMVQSVFDRDIPMVQGTVLLATVVVVTVNLLVDLSYGWLNPKAALTS</sequence>
<evidence type="ECO:0000256" key="4">
    <source>
        <dbReference type="ARBA" id="ARBA00022692"/>
    </source>
</evidence>
<evidence type="ECO:0000256" key="3">
    <source>
        <dbReference type="ARBA" id="ARBA00022475"/>
    </source>
</evidence>
<evidence type="ECO:0000256" key="6">
    <source>
        <dbReference type="ARBA" id="ARBA00023136"/>
    </source>
</evidence>
<feature type="transmembrane region" description="Helical" evidence="7">
    <location>
        <begin position="131"/>
        <end position="157"/>
    </location>
</feature>
<dbReference type="CDD" id="cd06261">
    <property type="entry name" value="TM_PBP2"/>
    <property type="match status" value="1"/>
</dbReference>
<dbReference type="Pfam" id="PF19300">
    <property type="entry name" value="BPD_transp_1_N"/>
    <property type="match status" value="1"/>
</dbReference>
<keyword evidence="4 7" id="KW-0812">Transmembrane</keyword>
<dbReference type="EMBL" id="CP053564">
    <property type="protein sequence ID" value="QJY48151.1"/>
    <property type="molecule type" value="Genomic_DNA"/>
</dbReference>
<dbReference type="PROSITE" id="PS50928">
    <property type="entry name" value="ABC_TM1"/>
    <property type="match status" value="1"/>
</dbReference>
<name>A0A6M6JPC6_9PSEU</name>
<evidence type="ECO:0000256" key="5">
    <source>
        <dbReference type="ARBA" id="ARBA00022989"/>
    </source>
</evidence>
<gene>
    <name evidence="9" type="ORF">HOP40_22050</name>
</gene>
<keyword evidence="3" id="KW-1003">Cell membrane</keyword>
<dbReference type="PANTHER" id="PTHR43163">
    <property type="entry name" value="DIPEPTIDE TRANSPORT SYSTEM PERMEASE PROTEIN DPPB-RELATED"/>
    <property type="match status" value="1"/>
</dbReference>
<dbReference type="Proteomes" id="UP000505377">
    <property type="component" value="Chromosome"/>
</dbReference>
<dbReference type="AlphaFoldDB" id="A0A6M6JPC6"/>
<feature type="domain" description="ABC transmembrane type-1" evidence="8">
    <location>
        <begin position="95"/>
        <end position="300"/>
    </location>
</feature>